<comment type="similarity">
    <text evidence="3">Belongs to the FMP46 family.</text>
</comment>
<comment type="subcellular location">
    <subcellularLocation>
        <location evidence="2">Mitochondrion</location>
    </subcellularLocation>
</comment>
<dbReference type="Pfam" id="PF07955">
    <property type="entry name" value="DUF1687"/>
    <property type="match status" value="1"/>
</dbReference>
<keyword evidence="4" id="KW-0809">Transit peptide</keyword>
<protein>
    <submittedName>
        <fullName evidence="7">Uncharacterized protein</fullName>
    </submittedName>
</protein>
<sequence>MINIFRTFKSTPLSKVTIFHNPSSATSNHLLSKLNKFSQLPCTSNRYLGPTARATTRELGKFSVDLHEDKMPTYEEYLEIHDLLSVHPDNAIAFEKIFPSMYDHQSSTICKKSAFTTKKKQKYLGDLQVFNQQDYKTVEAAFAAEKSDLMFNAPLIIDWENSLLAVDDAGLDRIMANYLSCGTQDSHKSNLDNYRPITKSYKQEQVHPHVAEFADLF</sequence>
<dbReference type="InterPro" id="IPR012882">
    <property type="entry name" value="Fmp46"/>
</dbReference>
<dbReference type="PANTHER" id="PTHR28071">
    <property type="entry name" value="REDOX PROTEIN FMP46, MITOCHONDRIAL-RELATED"/>
    <property type="match status" value="1"/>
</dbReference>
<reference evidence="7 8" key="1">
    <citation type="submission" date="2024-01" db="EMBL/GenBank/DDBJ databases">
        <authorList>
            <consortium name="Genoscope - CEA"/>
            <person name="William W."/>
        </authorList>
    </citation>
    <scope>NUCLEOTIDE SEQUENCE [LARGE SCALE GENOMIC DNA]</scope>
    <source>
        <strain evidence="7 8">29B2s-10</strain>
    </source>
</reference>
<dbReference type="Gene3D" id="3.40.30.10">
    <property type="entry name" value="Glutaredoxin"/>
    <property type="match status" value="1"/>
</dbReference>
<evidence type="ECO:0000256" key="6">
    <source>
        <dbReference type="ARBA" id="ARBA00023128"/>
    </source>
</evidence>
<dbReference type="EMBL" id="OZ004260">
    <property type="protein sequence ID" value="CAK7920633.1"/>
    <property type="molecule type" value="Genomic_DNA"/>
</dbReference>
<keyword evidence="6" id="KW-0496">Mitochondrion</keyword>
<dbReference type="Proteomes" id="UP001497600">
    <property type="component" value="Chromosome H"/>
</dbReference>
<evidence type="ECO:0000256" key="1">
    <source>
        <dbReference type="ARBA" id="ARBA00002963"/>
    </source>
</evidence>
<evidence type="ECO:0000256" key="2">
    <source>
        <dbReference type="ARBA" id="ARBA00004173"/>
    </source>
</evidence>
<proteinExistence type="inferred from homology"/>
<keyword evidence="8" id="KW-1185">Reference proteome</keyword>
<dbReference type="SUPFAM" id="SSF52833">
    <property type="entry name" value="Thioredoxin-like"/>
    <property type="match status" value="1"/>
</dbReference>
<evidence type="ECO:0000256" key="4">
    <source>
        <dbReference type="ARBA" id="ARBA00022946"/>
    </source>
</evidence>
<evidence type="ECO:0000256" key="3">
    <source>
        <dbReference type="ARBA" id="ARBA00009734"/>
    </source>
</evidence>
<evidence type="ECO:0000313" key="8">
    <source>
        <dbReference type="Proteomes" id="UP001497600"/>
    </source>
</evidence>
<evidence type="ECO:0000256" key="5">
    <source>
        <dbReference type="ARBA" id="ARBA00023002"/>
    </source>
</evidence>
<comment type="function">
    <text evidence="1">Putative mitochondrial redox protein which could be involved in the reduction of small toxic molecules.</text>
</comment>
<gene>
    <name evidence="7" type="ORF">CAAN4_H04588</name>
</gene>
<name>A0ABP0EJW9_9ASCO</name>
<dbReference type="PANTHER" id="PTHR28071:SF1">
    <property type="entry name" value="REDOX PROTEIN FMP46, MITOCHONDRIAL-RELATED"/>
    <property type="match status" value="1"/>
</dbReference>
<accession>A0ABP0EJW9</accession>
<organism evidence="7 8">
    <name type="scientific">[Candida] anglica</name>
    <dbReference type="NCBI Taxonomy" id="148631"/>
    <lineage>
        <taxon>Eukaryota</taxon>
        <taxon>Fungi</taxon>
        <taxon>Dikarya</taxon>
        <taxon>Ascomycota</taxon>
        <taxon>Saccharomycotina</taxon>
        <taxon>Pichiomycetes</taxon>
        <taxon>Debaryomycetaceae</taxon>
        <taxon>Kurtzmaniella</taxon>
    </lineage>
</organism>
<dbReference type="InterPro" id="IPR036249">
    <property type="entry name" value="Thioredoxin-like_sf"/>
</dbReference>
<keyword evidence="5" id="KW-0560">Oxidoreductase</keyword>
<evidence type="ECO:0000313" key="7">
    <source>
        <dbReference type="EMBL" id="CAK7920633.1"/>
    </source>
</evidence>